<feature type="region of interest" description="Disordered" evidence="4">
    <location>
        <begin position="265"/>
        <end position="331"/>
    </location>
</feature>
<evidence type="ECO:0000256" key="4">
    <source>
        <dbReference type="SAM" id="MobiDB-lite"/>
    </source>
</evidence>
<evidence type="ECO:0000256" key="1">
    <source>
        <dbReference type="ARBA" id="ARBA00004245"/>
    </source>
</evidence>
<evidence type="ECO:0000313" key="6">
    <source>
        <dbReference type="Proteomes" id="UP000728185"/>
    </source>
</evidence>
<gene>
    <name evidence="5" type="ORF">FBUS_09078</name>
</gene>
<organism evidence="5 6">
    <name type="scientific">Fasciolopsis buskii</name>
    <dbReference type="NCBI Taxonomy" id="27845"/>
    <lineage>
        <taxon>Eukaryota</taxon>
        <taxon>Metazoa</taxon>
        <taxon>Spiralia</taxon>
        <taxon>Lophotrochozoa</taxon>
        <taxon>Platyhelminthes</taxon>
        <taxon>Trematoda</taxon>
        <taxon>Digenea</taxon>
        <taxon>Plagiorchiida</taxon>
        <taxon>Echinostomata</taxon>
        <taxon>Echinostomatoidea</taxon>
        <taxon>Fasciolidae</taxon>
        <taxon>Fasciolopsis</taxon>
    </lineage>
</organism>
<evidence type="ECO:0000256" key="3">
    <source>
        <dbReference type="ARBA" id="ARBA00023212"/>
    </source>
</evidence>
<dbReference type="InterPro" id="IPR043596">
    <property type="entry name" value="CFAP53/TCHP"/>
</dbReference>
<proteinExistence type="predicted"/>
<keyword evidence="6" id="KW-1185">Reference proteome</keyword>
<feature type="compositionally biased region" description="Basic and acidic residues" evidence="4">
    <location>
        <begin position="303"/>
        <end position="320"/>
    </location>
</feature>
<name>A0A8E0RRH4_9TREM</name>
<protein>
    <submittedName>
        <fullName evidence="5">Trichoplein keratin filament-binding protein</fullName>
    </submittedName>
</protein>
<accession>A0A8E0RRH4</accession>
<dbReference type="AlphaFoldDB" id="A0A8E0RRH4"/>
<dbReference type="GO" id="GO:0045095">
    <property type="term" value="C:keratin filament"/>
    <property type="evidence" value="ECO:0007669"/>
    <property type="project" value="TreeGrafter"/>
</dbReference>
<reference evidence="5" key="1">
    <citation type="submission" date="2019-05" db="EMBL/GenBank/DDBJ databases">
        <title>Annotation for the trematode Fasciolopsis buski.</title>
        <authorList>
            <person name="Choi Y.-J."/>
        </authorList>
    </citation>
    <scope>NUCLEOTIDE SEQUENCE</scope>
    <source>
        <strain evidence="5">HT</strain>
        <tissue evidence="5">Whole worm</tissue>
    </source>
</reference>
<keyword evidence="3" id="KW-0206">Cytoskeleton</keyword>
<dbReference type="EMBL" id="LUCM01006393">
    <property type="protein sequence ID" value="KAA0191342.1"/>
    <property type="molecule type" value="Genomic_DNA"/>
</dbReference>
<evidence type="ECO:0000313" key="5">
    <source>
        <dbReference type="EMBL" id="KAA0191342.1"/>
    </source>
</evidence>
<dbReference type="PANTHER" id="PTHR31183">
    <property type="entry name" value="TRICHOPLEIN KERATIN FILAMENT-BINDING PROTEIN FAMILY MEMBER"/>
    <property type="match status" value="1"/>
</dbReference>
<dbReference type="OrthoDB" id="6431598at2759"/>
<feature type="compositionally biased region" description="Basic and acidic residues" evidence="4">
    <location>
        <begin position="1"/>
        <end position="10"/>
    </location>
</feature>
<feature type="region of interest" description="Disordered" evidence="4">
    <location>
        <begin position="1"/>
        <end position="23"/>
    </location>
</feature>
<dbReference type="GO" id="GO:0006915">
    <property type="term" value="P:apoptotic process"/>
    <property type="evidence" value="ECO:0007669"/>
    <property type="project" value="TreeGrafter"/>
</dbReference>
<dbReference type="PANTHER" id="PTHR31183:SF2">
    <property type="entry name" value="TRICHOPLEIN KERATIN FILAMENT-BINDING PROTEIN"/>
    <property type="match status" value="1"/>
</dbReference>
<comment type="subcellular location">
    <subcellularLocation>
        <location evidence="1">Cytoplasm</location>
        <location evidence="1">Cytoskeleton</location>
    </subcellularLocation>
</comment>
<keyword evidence="2" id="KW-0963">Cytoplasm</keyword>
<dbReference type="Proteomes" id="UP000728185">
    <property type="component" value="Unassembled WGS sequence"/>
</dbReference>
<evidence type="ECO:0000256" key="2">
    <source>
        <dbReference type="ARBA" id="ARBA00022490"/>
    </source>
</evidence>
<sequence length="331" mass="39547">MDNLKELESHADEEEKAIRENMKSEEIKERQILARQEHLQSLQKQIDELHQKEAEAKELAEEEKKLAWNLDKLENLAKQQQAIEEKCKRELYGRALLRQHQTALRRRSAVVQAELEADLDWLSEIAKNTQMEEQMRISNRQRERDILAETRKRIEMELEKERKQEIELDAIQSHEAARLWSRREEEWRKETEARQKLLQDILKERRDQIFQQLEDNRRRQHEELASRESLLEALESAHRQTVDNARGKMSSVSDQRKYLESQIMDKQEKKLEAQKNAEAEEKATREAERTYEEILRQAAESLKVSDRRESNTPRRSDINAKIRSRPGGNIW</sequence>
<keyword evidence="5" id="KW-0416">Keratin</keyword>
<feature type="compositionally biased region" description="Basic and acidic residues" evidence="4">
    <location>
        <begin position="265"/>
        <end position="295"/>
    </location>
</feature>
<comment type="caution">
    <text evidence="5">The sequence shown here is derived from an EMBL/GenBank/DDBJ whole genome shotgun (WGS) entry which is preliminary data.</text>
</comment>